<dbReference type="InterPro" id="IPR050997">
    <property type="entry name" value="MAPEG"/>
</dbReference>
<feature type="transmembrane region" description="Helical" evidence="21">
    <location>
        <begin position="124"/>
        <end position="144"/>
    </location>
</feature>
<dbReference type="OrthoDB" id="410651at2759"/>
<keyword evidence="3 21" id="KW-0812">Transmembrane</keyword>
<dbReference type="GO" id="GO:0005783">
    <property type="term" value="C:endoplasmic reticulum"/>
    <property type="evidence" value="ECO:0007669"/>
    <property type="project" value="TreeGrafter"/>
</dbReference>
<comment type="subcellular location">
    <subcellularLocation>
        <location evidence="1">Mitochondrion outer membrane</location>
        <topology evidence="1">Multi-pass membrane protein</topology>
    </subcellularLocation>
</comment>
<evidence type="ECO:0000256" key="11">
    <source>
        <dbReference type="ARBA" id="ARBA00023239"/>
    </source>
</evidence>
<dbReference type="GO" id="GO:0004364">
    <property type="term" value="F:glutathione transferase activity"/>
    <property type="evidence" value="ECO:0007669"/>
    <property type="project" value="TreeGrafter"/>
</dbReference>
<keyword evidence="11" id="KW-0456">Lyase</keyword>
<comment type="pathway">
    <text evidence="13">Lipid metabolism; leukotriene C4 biosynthesis.</text>
</comment>
<keyword evidence="8" id="KW-0496">Mitochondrion</keyword>
<feature type="transmembrane region" description="Helical" evidence="21">
    <location>
        <begin position="92"/>
        <end position="112"/>
    </location>
</feature>
<evidence type="ECO:0000256" key="7">
    <source>
        <dbReference type="ARBA" id="ARBA00023098"/>
    </source>
</evidence>
<evidence type="ECO:0000256" key="10">
    <source>
        <dbReference type="ARBA" id="ARBA00023139"/>
    </source>
</evidence>
<keyword evidence="9 21" id="KW-0472">Membrane</keyword>
<keyword evidence="4" id="KW-1000">Mitochondrion outer membrane</keyword>
<keyword evidence="2" id="KW-0808">Transferase</keyword>
<evidence type="ECO:0000256" key="14">
    <source>
        <dbReference type="ARBA" id="ARBA00037916"/>
    </source>
</evidence>
<evidence type="ECO:0000256" key="20">
    <source>
        <dbReference type="ARBA" id="ARBA00076908"/>
    </source>
</evidence>
<reference evidence="22 23" key="1">
    <citation type="submission" date="2020-12" db="EMBL/GenBank/DDBJ databases">
        <title>Metabolic potential, ecology and presence of endohyphal bacteria is reflected in genomic diversity of Mucoromycotina.</title>
        <authorList>
            <person name="Muszewska A."/>
            <person name="Okrasinska A."/>
            <person name="Steczkiewicz K."/>
            <person name="Drgas O."/>
            <person name="Orlowska M."/>
            <person name="Perlinska-Lenart U."/>
            <person name="Aleksandrzak-Piekarczyk T."/>
            <person name="Szatraj K."/>
            <person name="Zielenkiewicz U."/>
            <person name="Pilsyk S."/>
            <person name="Malc E."/>
            <person name="Mieczkowski P."/>
            <person name="Kruszewska J.S."/>
            <person name="Biernat P."/>
            <person name="Pawlowska J."/>
        </authorList>
    </citation>
    <scope>NUCLEOTIDE SEQUENCE [LARGE SCALE GENOMIC DNA]</scope>
    <source>
        <strain evidence="22 23">CBS 142.35</strain>
    </source>
</reference>
<evidence type="ECO:0000256" key="16">
    <source>
        <dbReference type="ARBA" id="ARBA00049298"/>
    </source>
</evidence>
<dbReference type="Proteomes" id="UP000646827">
    <property type="component" value="Unassembled WGS sequence"/>
</dbReference>
<comment type="catalytic activity">
    <reaction evidence="16">
        <text>leukotriene C4 = leukotriene A4 + glutathione</text>
        <dbReference type="Rhea" id="RHEA:17617"/>
        <dbReference type="ChEBI" id="CHEBI:57463"/>
        <dbReference type="ChEBI" id="CHEBI:57925"/>
        <dbReference type="ChEBI" id="CHEBI:57973"/>
        <dbReference type="EC" id="4.4.1.20"/>
    </reaction>
    <physiologicalReaction direction="right-to-left" evidence="16">
        <dbReference type="Rhea" id="RHEA:17619"/>
    </physiologicalReaction>
</comment>
<comment type="catalytic activity">
    <reaction evidence="17">
        <text>15-deoxy-Delta(12,14)-prostaglandin J2 + glutathione = 15-deoxy-Delta(12,14)-prostaglandin J2-S-(R)-glutathione</text>
        <dbReference type="Rhea" id="RHEA:75963"/>
        <dbReference type="ChEBI" id="CHEBI:57925"/>
        <dbReference type="ChEBI" id="CHEBI:85236"/>
        <dbReference type="ChEBI" id="CHEBI:194498"/>
    </reaction>
    <physiologicalReaction direction="left-to-right" evidence="17">
        <dbReference type="Rhea" id="RHEA:75964"/>
    </physiologicalReaction>
</comment>
<dbReference type="EC" id="4.4.1.20" evidence="15"/>
<keyword evidence="23" id="KW-1185">Reference proteome</keyword>
<comment type="caution">
    <text evidence="22">The sequence shown here is derived from an EMBL/GenBank/DDBJ whole genome shotgun (WGS) entry which is preliminary data.</text>
</comment>
<evidence type="ECO:0000256" key="13">
    <source>
        <dbReference type="ARBA" id="ARBA00037884"/>
    </source>
</evidence>
<dbReference type="SUPFAM" id="SSF161084">
    <property type="entry name" value="MAPEG domain-like"/>
    <property type="match status" value="1"/>
</dbReference>
<evidence type="ECO:0000256" key="12">
    <source>
        <dbReference type="ARBA" id="ARBA00023288"/>
    </source>
</evidence>
<dbReference type="PANTHER" id="PTHR10250:SF26">
    <property type="entry name" value="GLUTATHIONE S-TRANSFERASE 3, MITOCHONDRIAL"/>
    <property type="match status" value="1"/>
</dbReference>
<evidence type="ECO:0000256" key="5">
    <source>
        <dbReference type="ARBA" id="ARBA00022989"/>
    </source>
</evidence>
<evidence type="ECO:0000256" key="6">
    <source>
        <dbReference type="ARBA" id="ARBA00023002"/>
    </source>
</evidence>
<dbReference type="EMBL" id="JAEPRB010000137">
    <property type="protein sequence ID" value="KAG2220541.1"/>
    <property type="molecule type" value="Genomic_DNA"/>
</dbReference>
<gene>
    <name evidence="22" type="ORF">INT45_004147</name>
</gene>
<protein>
    <recommendedName>
        <fullName evidence="18">Glutathione S-transferase 3, mitochondrial</fullName>
        <ecNumber evidence="15">4.4.1.20</ecNumber>
    </recommendedName>
    <alternativeName>
        <fullName evidence="19">Glutathione peroxidase MGST3</fullName>
    </alternativeName>
    <alternativeName>
        <fullName evidence="20">LTC4 synthase MGST3</fullName>
    </alternativeName>
</protein>
<evidence type="ECO:0000256" key="8">
    <source>
        <dbReference type="ARBA" id="ARBA00023128"/>
    </source>
</evidence>
<evidence type="ECO:0000256" key="17">
    <source>
        <dbReference type="ARBA" id="ARBA00051411"/>
    </source>
</evidence>
<accession>A0A8H7S0K3</accession>
<dbReference type="GO" id="GO:0005741">
    <property type="term" value="C:mitochondrial outer membrane"/>
    <property type="evidence" value="ECO:0007669"/>
    <property type="project" value="UniProtKB-SubCell"/>
</dbReference>
<evidence type="ECO:0000256" key="3">
    <source>
        <dbReference type="ARBA" id="ARBA00022692"/>
    </source>
</evidence>
<dbReference type="GO" id="GO:0004464">
    <property type="term" value="F:leukotriene-C4 synthase activity"/>
    <property type="evidence" value="ECO:0007669"/>
    <property type="project" value="UniProtKB-EC"/>
</dbReference>
<dbReference type="InterPro" id="IPR001129">
    <property type="entry name" value="Membr-assoc_MAPEG"/>
</dbReference>
<organism evidence="22 23">
    <name type="scientific">Circinella minor</name>
    <dbReference type="NCBI Taxonomy" id="1195481"/>
    <lineage>
        <taxon>Eukaryota</taxon>
        <taxon>Fungi</taxon>
        <taxon>Fungi incertae sedis</taxon>
        <taxon>Mucoromycota</taxon>
        <taxon>Mucoromycotina</taxon>
        <taxon>Mucoromycetes</taxon>
        <taxon>Mucorales</taxon>
        <taxon>Lichtheimiaceae</taxon>
        <taxon>Circinella</taxon>
    </lineage>
</organism>
<proteinExistence type="predicted"/>
<evidence type="ECO:0000256" key="15">
    <source>
        <dbReference type="ARBA" id="ARBA00039056"/>
    </source>
</evidence>
<keyword evidence="6" id="KW-0560">Oxidoreductase</keyword>
<dbReference type="PANTHER" id="PTHR10250">
    <property type="entry name" value="MICROSOMAL GLUTATHIONE S-TRANSFERASE"/>
    <property type="match status" value="1"/>
</dbReference>
<name>A0A8H7S0K3_9FUNG</name>
<evidence type="ECO:0000256" key="21">
    <source>
        <dbReference type="SAM" id="Phobius"/>
    </source>
</evidence>
<dbReference type="GO" id="GO:0004602">
    <property type="term" value="F:glutathione peroxidase activity"/>
    <property type="evidence" value="ECO:0007669"/>
    <property type="project" value="TreeGrafter"/>
</dbReference>
<keyword evidence="5 21" id="KW-1133">Transmembrane helix</keyword>
<evidence type="ECO:0000256" key="2">
    <source>
        <dbReference type="ARBA" id="ARBA00022679"/>
    </source>
</evidence>
<evidence type="ECO:0000313" key="23">
    <source>
        <dbReference type="Proteomes" id="UP000646827"/>
    </source>
</evidence>
<keyword evidence="7" id="KW-0443">Lipid metabolism</keyword>
<evidence type="ECO:0000313" key="22">
    <source>
        <dbReference type="EMBL" id="KAG2220541.1"/>
    </source>
</evidence>
<evidence type="ECO:0000256" key="9">
    <source>
        <dbReference type="ARBA" id="ARBA00023136"/>
    </source>
</evidence>
<dbReference type="AlphaFoldDB" id="A0A8H7S0K3"/>
<sequence>MAGILITKEYGYVLATAAASALYLTCLGFQVGKYRKAAGVPYPYAYAERADAEKDPKKNLFNCAQRVHQNNLEIFPVYNTLLLISGIKYPLYASYAGIVFLLGRAVYSSGYLTGQPSKRTRGGFYGLGLLALLGMTGSTLYELVLQ</sequence>
<dbReference type="FunFam" id="1.20.120.550:FF:000004">
    <property type="entry name" value="Microsomal glutathione S-transferase 3"/>
    <property type="match status" value="1"/>
</dbReference>
<keyword evidence="12" id="KW-0449">Lipoprotein</keyword>
<dbReference type="Pfam" id="PF01124">
    <property type="entry name" value="MAPEG"/>
    <property type="match status" value="1"/>
</dbReference>
<feature type="transmembrane region" description="Helical" evidence="21">
    <location>
        <begin position="12"/>
        <end position="32"/>
    </location>
</feature>
<comment type="pathway">
    <text evidence="14">Lipid metabolism; arachidonate metabolism.</text>
</comment>
<evidence type="ECO:0000256" key="18">
    <source>
        <dbReference type="ARBA" id="ARBA00069748"/>
    </source>
</evidence>
<dbReference type="InterPro" id="IPR023352">
    <property type="entry name" value="MAPEG-like_dom_sf"/>
</dbReference>
<dbReference type="Gene3D" id="1.20.120.550">
    <property type="entry name" value="Membrane associated eicosanoid/glutathione metabolism-like domain"/>
    <property type="match status" value="1"/>
</dbReference>
<keyword evidence="10" id="KW-0564">Palmitate</keyword>
<dbReference type="GO" id="GO:0006629">
    <property type="term" value="P:lipid metabolic process"/>
    <property type="evidence" value="ECO:0007669"/>
    <property type="project" value="UniProtKB-KW"/>
</dbReference>
<evidence type="ECO:0000256" key="19">
    <source>
        <dbReference type="ARBA" id="ARBA00075145"/>
    </source>
</evidence>
<dbReference type="GO" id="GO:0005635">
    <property type="term" value="C:nuclear envelope"/>
    <property type="evidence" value="ECO:0007669"/>
    <property type="project" value="TreeGrafter"/>
</dbReference>
<evidence type="ECO:0000256" key="4">
    <source>
        <dbReference type="ARBA" id="ARBA00022787"/>
    </source>
</evidence>
<evidence type="ECO:0000256" key="1">
    <source>
        <dbReference type="ARBA" id="ARBA00004374"/>
    </source>
</evidence>